<sequence>MSKIKFIYFDVGGVLIDWRNAFKTVNTKFKIPFDKFIDEWDIYDDQVTLGKLSPQEFWNKVREDLNIKKGNDFDFLDSWTGDYKSIKETFDFILNNDKNYKIGILSNIYKGMIPQLKNKNLIPNINYSLIVESCECGMKKPEKEIFLYAQD</sequence>
<protein>
    <recommendedName>
        <fullName evidence="3">HAD family hydrolase</fullName>
    </recommendedName>
</protein>
<evidence type="ECO:0008006" key="3">
    <source>
        <dbReference type="Google" id="ProtNLM"/>
    </source>
</evidence>
<name>A0A1F7IH91_9BACT</name>
<evidence type="ECO:0000313" key="1">
    <source>
        <dbReference type="EMBL" id="OGK42730.1"/>
    </source>
</evidence>
<dbReference type="AlphaFoldDB" id="A0A1F7IH91"/>
<reference evidence="1 2" key="1">
    <citation type="journal article" date="2016" name="Nat. Commun.">
        <title>Thousands of microbial genomes shed light on interconnected biogeochemical processes in an aquifer system.</title>
        <authorList>
            <person name="Anantharaman K."/>
            <person name="Brown C.T."/>
            <person name="Hug L.A."/>
            <person name="Sharon I."/>
            <person name="Castelle C.J."/>
            <person name="Probst A.J."/>
            <person name="Thomas B.C."/>
            <person name="Singh A."/>
            <person name="Wilkins M.J."/>
            <person name="Karaoz U."/>
            <person name="Brodie E.L."/>
            <person name="Williams K.H."/>
            <person name="Hubbard S.S."/>
            <person name="Banfield J.F."/>
        </authorList>
    </citation>
    <scope>NUCLEOTIDE SEQUENCE [LARGE SCALE GENOMIC DNA]</scope>
</reference>
<accession>A0A1F7IH91</accession>
<dbReference type="EMBL" id="MGAF01000004">
    <property type="protein sequence ID" value="OGK42730.1"/>
    <property type="molecule type" value="Genomic_DNA"/>
</dbReference>
<comment type="caution">
    <text evidence="1">The sequence shown here is derived from an EMBL/GenBank/DDBJ whole genome shotgun (WGS) entry which is preliminary data.</text>
</comment>
<organism evidence="1 2">
    <name type="scientific">Candidatus Roizmanbacteria bacterium RIFCSPLOWO2_01_FULL_35_13</name>
    <dbReference type="NCBI Taxonomy" id="1802055"/>
    <lineage>
        <taxon>Bacteria</taxon>
        <taxon>Candidatus Roizmaniibacteriota</taxon>
    </lineage>
</organism>
<proteinExistence type="predicted"/>
<gene>
    <name evidence="1" type="ORF">A3A74_00765</name>
</gene>
<dbReference type="InterPro" id="IPR023198">
    <property type="entry name" value="PGP-like_dom2"/>
</dbReference>
<dbReference type="SUPFAM" id="SSF56784">
    <property type="entry name" value="HAD-like"/>
    <property type="match status" value="1"/>
</dbReference>
<dbReference type="Gene3D" id="3.40.50.1000">
    <property type="entry name" value="HAD superfamily/HAD-like"/>
    <property type="match status" value="1"/>
</dbReference>
<dbReference type="Proteomes" id="UP000179270">
    <property type="component" value="Unassembled WGS sequence"/>
</dbReference>
<dbReference type="Gene3D" id="1.10.150.240">
    <property type="entry name" value="Putative phosphatase, domain 2"/>
    <property type="match status" value="1"/>
</dbReference>
<dbReference type="STRING" id="1802055.A3A74_00765"/>
<dbReference type="PANTHER" id="PTHR43611:SF3">
    <property type="entry name" value="FLAVIN MONONUCLEOTIDE HYDROLASE 1, CHLOROPLATIC"/>
    <property type="match status" value="1"/>
</dbReference>
<evidence type="ECO:0000313" key="2">
    <source>
        <dbReference type="Proteomes" id="UP000179270"/>
    </source>
</evidence>
<dbReference type="PANTHER" id="PTHR43611">
    <property type="entry name" value="ALPHA-D-GLUCOSE 1-PHOSPHATE PHOSPHATASE"/>
    <property type="match status" value="1"/>
</dbReference>
<dbReference type="InterPro" id="IPR023214">
    <property type="entry name" value="HAD_sf"/>
</dbReference>
<dbReference type="InterPro" id="IPR036412">
    <property type="entry name" value="HAD-like_sf"/>
</dbReference>